<evidence type="ECO:0000313" key="2">
    <source>
        <dbReference type="EMBL" id="XCO74940.1"/>
    </source>
</evidence>
<keyword evidence="1" id="KW-0472">Membrane</keyword>
<reference evidence="2" key="1">
    <citation type="submission" date="2024-06" db="EMBL/GenBank/DDBJ databases">
        <authorList>
            <person name="Li S."/>
        </authorList>
    </citation>
    <scope>NUCLEOTIDE SEQUENCE</scope>
    <source>
        <strain evidence="2">SR10</strain>
    </source>
</reference>
<sequence length="157" mass="17524">MAASVYRLPDEPLPSGLSRYAVDPLWPMLTLMLAGNGFGLAWFAFNGFALGSPTRGRELALLALNLAGAVALLWLLGAFGQAGWLPRQYMEYALLSVITLKLATGYALYMMQQRCFELWEYYGGMARNGLPLLILATLFARRLFDLQWPALLRMVLE</sequence>
<accession>A0AAU8MU88</accession>
<keyword evidence="1" id="KW-1133">Transmembrane helix</keyword>
<gene>
    <name evidence="2" type="ORF">ABU614_21725</name>
</gene>
<protein>
    <submittedName>
        <fullName evidence="2">Uncharacterized protein</fullName>
    </submittedName>
</protein>
<organism evidence="2">
    <name type="scientific">Lysobacter firmicutimachus</name>
    <dbReference type="NCBI Taxonomy" id="1792846"/>
    <lineage>
        <taxon>Bacteria</taxon>
        <taxon>Pseudomonadati</taxon>
        <taxon>Pseudomonadota</taxon>
        <taxon>Gammaproteobacteria</taxon>
        <taxon>Lysobacterales</taxon>
        <taxon>Lysobacteraceae</taxon>
        <taxon>Lysobacter</taxon>
    </lineage>
</organism>
<dbReference type="RefSeq" id="WP_363797789.1">
    <property type="nucleotide sequence ID" value="NZ_CP159925.1"/>
</dbReference>
<dbReference type="EMBL" id="CP159925">
    <property type="protein sequence ID" value="XCO74940.1"/>
    <property type="molecule type" value="Genomic_DNA"/>
</dbReference>
<dbReference type="AlphaFoldDB" id="A0AAU8MU88"/>
<feature type="transmembrane region" description="Helical" evidence="1">
    <location>
        <begin position="59"/>
        <end position="80"/>
    </location>
</feature>
<name>A0AAU8MU88_9GAMM</name>
<proteinExistence type="predicted"/>
<feature type="transmembrane region" description="Helical" evidence="1">
    <location>
        <begin position="25"/>
        <end position="47"/>
    </location>
</feature>
<keyword evidence="1" id="KW-0812">Transmembrane</keyword>
<evidence type="ECO:0000256" key="1">
    <source>
        <dbReference type="SAM" id="Phobius"/>
    </source>
</evidence>
<feature type="transmembrane region" description="Helical" evidence="1">
    <location>
        <begin position="121"/>
        <end position="144"/>
    </location>
</feature>
<feature type="transmembrane region" description="Helical" evidence="1">
    <location>
        <begin position="92"/>
        <end position="109"/>
    </location>
</feature>